<keyword evidence="2" id="KW-0547">Nucleotide-binding</keyword>
<evidence type="ECO:0000313" key="11">
    <source>
        <dbReference type="Proteomes" id="UP001610335"/>
    </source>
</evidence>
<evidence type="ECO:0000256" key="2">
    <source>
        <dbReference type="ARBA" id="ARBA00022741"/>
    </source>
</evidence>
<dbReference type="InterPro" id="IPR001650">
    <property type="entry name" value="Helicase_C-like"/>
</dbReference>
<evidence type="ECO:0000256" key="1">
    <source>
        <dbReference type="ARBA" id="ARBA00005446"/>
    </source>
</evidence>
<keyword evidence="3 10" id="KW-0378">Hydrolase</keyword>
<evidence type="ECO:0000256" key="6">
    <source>
        <dbReference type="ARBA" id="ARBA00034617"/>
    </source>
</evidence>
<organism evidence="10 11">
    <name type="scientific">Aspergillus cavernicola</name>
    <dbReference type="NCBI Taxonomy" id="176166"/>
    <lineage>
        <taxon>Eukaryota</taxon>
        <taxon>Fungi</taxon>
        <taxon>Dikarya</taxon>
        <taxon>Ascomycota</taxon>
        <taxon>Pezizomycotina</taxon>
        <taxon>Eurotiomycetes</taxon>
        <taxon>Eurotiomycetidae</taxon>
        <taxon>Eurotiales</taxon>
        <taxon>Aspergillaceae</taxon>
        <taxon>Aspergillus</taxon>
        <taxon>Aspergillus subgen. Nidulantes</taxon>
    </lineage>
</organism>
<evidence type="ECO:0000256" key="4">
    <source>
        <dbReference type="ARBA" id="ARBA00022806"/>
    </source>
</evidence>
<comment type="catalytic activity">
    <reaction evidence="6">
        <text>Couples ATP hydrolysis with the unwinding of duplex DNA by translocating in the 3'-5' direction.</text>
        <dbReference type="EC" id="5.6.2.4"/>
    </reaction>
</comment>
<dbReference type="NCBIfam" id="TIGR00614">
    <property type="entry name" value="recQ_fam"/>
    <property type="match status" value="1"/>
</dbReference>
<comment type="caution">
    <text evidence="10">The sequence shown here is derived from an EMBL/GenBank/DDBJ whole genome shotgun (WGS) entry which is preliminary data.</text>
</comment>
<feature type="domain" description="Helicase ATP-binding" evidence="8">
    <location>
        <begin position="31"/>
        <end position="207"/>
    </location>
</feature>
<dbReference type="PANTHER" id="PTHR13710">
    <property type="entry name" value="DNA HELICASE RECQ FAMILY MEMBER"/>
    <property type="match status" value="1"/>
</dbReference>
<evidence type="ECO:0000256" key="5">
    <source>
        <dbReference type="ARBA" id="ARBA00022840"/>
    </source>
</evidence>
<dbReference type="GO" id="GO:0016787">
    <property type="term" value="F:hydrolase activity"/>
    <property type="evidence" value="ECO:0007669"/>
    <property type="project" value="UniProtKB-KW"/>
</dbReference>
<dbReference type="InterPro" id="IPR004589">
    <property type="entry name" value="DNA_helicase_ATP-dep_RecQ"/>
</dbReference>
<dbReference type="InterPro" id="IPR014001">
    <property type="entry name" value="Helicase_ATP-bd"/>
</dbReference>
<evidence type="ECO:0000259" key="8">
    <source>
        <dbReference type="PROSITE" id="PS51192"/>
    </source>
</evidence>
<evidence type="ECO:0000256" key="3">
    <source>
        <dbReference type="ARBA" id="ARBA00022801"/>
    </source>
</evidence>
<dbReference type="EMBL" id="JBFXLS010000004">
    <property type="protein sequence ID" value="KAL2833406.1"/>
    <property type="molecule type" value="Genomic_DNA"/>
</dbReference>
<evidence type="ECO:0000313" key="10">
    <source>
        <dbReference type="EMBL" id="KAL2833406.1"/>
    </source>
</evidence>
<dbReference type="SMART" id="SM00490">
    <property type="entry name" value="HELICc"/>
    <property type="match status" value="1"/>
</dbReference>
<evidence type="ECO:0000259" key="9">
    <source>
        <dbReference type="PROSITE" id="PS51194"/>
    </source>
</evidence>
<dbReference type="Pfam" id="PF00270">
    <property type="entry name" value="DEAD"/>
    <property type="match status" value="1"/>
</dbReference>
<dbReference type="SUPFAM" id="SSF52540">
    <property type="entry name" value="P-loop containing nucleoside triphosphate hydrolases"/>
    <property type="match status" value="1"/>
</dbReference>
<evidence type="ECO:0000256" key="7">
    <source>
        <dbReference type="ARBA" id="ARBA00034808"/>
    </source>
</evidence>
<keyword evidence="4" id="KW-0347">Helicase</keyword>
<comment type="similarity">
    <text evidence="1">Belongs to the helicase family. RecQ subfamily.</text>
</comment>
<dbReference type="PROSITE" id="PS51194">
    <property type="entry name" value="HELICASE_CTER"/>
    <property type="match status" value="1"/>
</dbReference>
<gene>
    <name evidence="10" type="ORF">BDW59DRAFT_79120</name>
</gene>
<dbReference type="InterPro" id="IPR027417">
    <property type="entry name" value="P-loop_NTPase"/>
</dbReference>
<dbReference type="PROSITE" id="PS51192">
    <property type="entry name" value="HELICASE_ATP_BIND_1"/>
    <property type="match status" value="1"/>
</dbReference>
<protein>
    <recommendedName>
        <fullName evidence="7">DNA 3'-5' helicase</fullName>
        <ecNumber evidence="7">5.6.2.4</ecNumber>
    </recommendedName>
</protein>
<dbReference type="Proteomes" id="UP001610335">
    <property type="component" value="Unassembled WGS sequence"/>
</dbReference>
<dbReference type="Gene3D" id="3.40.50.300">
    <property type="entry name" value="P-loop containing nucleotide triphosphate hydrolases"/>
    <property type="match status" value="2"/>
</dbReference>
<reference evidence="10 11" key="1">
    <citation type="submission" date="2024-07" db="EMBL/GenBank/DDBJ databases">
        <title>Section-level genome sequencing and comparative genomics of Aspergillus sections Usti and Cavernicolus.</title>
        <authorList>
            <consortium name="Lawrence Berkeley National Laboratory"/>
            <person name="Nybo J.L."/>
            <person name="Vesth T.C."/>
            <person name="Theobald S."/>
            <person name="Frisvad J.C."/>
            <person name="Larsen T.O."/>
            <person name="Kjaerboelling I."/>
            <person name="Rothschild-Mancinelli K."/>
            <person name="Lyhne E.K."/>
            <person name="Kogle M.E."/>
            <person name="Barry K."/>
            <person name="Clum A."/>
            <person name="Na H."/>
            <person name="Ledsgaard L."/>
            <person name="Lin J."/>
            <person name="Lipzen A."/>
            <person name="Kuo A."/>
            <person name="Riley R."/>
            <person name="Mondo S."/>
            <person name="LaButti K."/>
            <person name="Haridas S."/>
            <person name="Pangalinan J."/>
            <person name="Salamov A.A."/>
            <person name="Simmons B.A."/>
            <person name="Magnuson J.K."/>
            <person name="Chen J."/>
            <person name="Drula E."/>
            <person name="Henrissat B."/>
            <person name="Wiebenga A."/>
            <person name="Lubbers R.J."/>
            <person name="Gomes A.C."/>
            <person name="Makela M.R."/>
            <person name="Stajich J."/>
            <person name="Grigoriev I.V."/>
            <person name="Mortensen U.H."/>
            <person name="De vries R.P."/>
            <person name="Baker S.E."/>
            <person name="Andersen M.R."/>
        </authorList>
    </citation>
    <scope>NUCLEOTIDE SEQUENCE [LARGE SCALE GENOMIC DNA]</scope>
    <source>
        <strain evidence="10 11">CBS 600.67</strain>
    </source>
</reference>
<name>A0ABR4J042_9EURO</name>
<dbReference type="InterPro" id="IPR011545">
    <property type="entry name" value="DEAD/DEAH_box_helicase_dom"/>
</dbReference>
<dbReference type="PANTHER" id="PTHR13710:SF152">
    <property type="entry name" value="ATP-DEPENDENT DNA HELICASE Q5"/>
    <property type="match status" value="1"/>
</dbReference>
<proteinExistence type="inferred from homology"/>
<accession>A0ABR4J042</accession>
<dbReference type="EC" id="5.6.2.4" evidence="7"/>
<dbReference type="CDD" id="cd17920">
    <property type="entry name" value="DEXHc_RecQ"/>
    <property type="match status" value="1"/>
</dbReference>
<dbReference type="Pfam" id="PF00271">
    <property type="entry name" value="Helicase_C"/>
    <property type="match status" value="1"/>
</dbReference>
<sequence length="553" mass="62254">MSVRRRKVDLDFYLHRVFQKPSFRPLQRDVITAVVEGHDVFLQASTSFGKSLCFQLPAMTTHGVTVVVCPLLSLMNDQVNALQALGVPVATINSTTMLAERRVILDDLLCGHPRTRLLYVTPELCQTETFRRTLQTIHRQRELVRIAIDEAHCISEWGHDFRPAYKNLSWFRSALTNPPVPISALTATATPQVRTDIINILELDASRMKIFSTPSARPNIHYEIRFMQDFAPDPTEPEAFQVNDLVSWLQSVHGRREARLGAEAAPKLTPISGIVYVSTRIAAERLAEALSRCSNLIRAVAYHAGLATADRTRVQNEWVAPQKLQQQPDSETGSDSPAFYIIVATTAFGMGIDNSEVRFVVHWSPPRTFEGFVQESGRAGRDGRAAISIVYYNPQERERILDRLRRDIENVNNRTGGRNAGLNNRDKVSLLRNLYARKQSFEKVIQYCEETKRCRHELIGDFFGDFELEKMGSQVLTKSETLSDGEVSAGGTSIPSPSPCDYACDFCKEGPKALAERKEKMAPESGLTHFIEAGWLEAMFPLERMFPGLRRVS</sequence>
<feature type="domain" description="Helicase C-terminal" evidence="9">
    <location>
        <begin position="241"/>
        <end position="428"/>
    </location>
</feature>
<dbReference type="SMART" id="SM00487">
    <property type="entry name" value="DEXDc"/>
    <property type="match status" value="1"/>
</dbReference>
<keyword evidence="11" id="KW-1185">Reference proteome</keyword>
<keyword evidence="5" id="KW-0067">ATP-binding</keyword>